<comment type="caution">
    <text evidence="3">The sequence shown here is derived from an EMBL/GenBank/DDBJ whole genome shotgun (WGS) entry which is preliminary data.</text>
</comment>
<evidence type="ECO:0000313" key="3">
    <source>
        <dbReference type="EMBL" id="KAF7421166.1"/>
    </source>
</evidence>
<dbReference type="SUPFAM" id="SSF56112">
    <property type="entry name" value="Protein kinase-like (PK-like)"/>
    <property type="match status" value="1"/>
</dbReference>
<dbReference type="VEuPathDB" id="FungiDB:PC9H_011686"/>
<evidence type="ECO:0000313" key="4">
    <source>
        <dbReference type="Proteomes" id="UP000623687"/>
    </source>
</evidence>
<dbReference type="PROSITE" id="PS00109">
    <property type="entry name" value="PROTEIN_KINASE_TYR"/>
    <property type="match status" value="1"/>
</dbReference>
<dbReference type="Proteomes" id="UP000623687">
    <property type="component" value="Unassembled WGS sequence"/>
</dbReference>
<evidence type="ECO:0000259" key="2">
    <source>
        <dbReference type="PROSITE" id="PS50011"/>
    </source>
</evidence>
<dbReference type="GO" id="GO:0004674">
    <property type="term" value="F:protein serine/threonine kinase activity"/>
    <property type="evidence" value="ECO:0007669"/>
    <property type="project" value="TreeGrafter"/>
</dbReference>
<dbReference type="InterPro" id="IPR008266">
    <property type="entry name" value="Tyr_kinase_AS"/>
</dbReference>
<dbReference type="InterPro" id="IPR000719">
    <property type="entry name" value="Prot_kinase_dom"/>
</dbReference>
<dbReference type="InterPro" id="IPR051681">
    <property type="entry name" value="Ser/Thr_Kinases-Pseudokinases"/>
</dbReference>
<dbReference type="InterPro" id="IPR011993">
    <property type="entry name" value="PH-like_dom_sf"/>
</dbReference>
<keyword evidence="4" id="KW-1185">Reference proteome</keyword>
<protein>
    <recommendedName>
        <fullName evidence="2">Protein kinase domain-containing protein</fullName>
    </recommendedName>
</protein>
<dbReference type="Pfam" id="PF15411">
    <property type="entry name" value="PH_10"/>
    <property type="match status" value="1"/>
</dbReference>
<reference evidence="3" key="1">
    <citation type="submission" date="2019-07" db="EMBL/GenBank/DDBJ databases">
        <authorList>
            <person name="Palmer J.M."/>
        </authorList>
    </citation>
    <scope>NUCLEOTIDE SEQUENCE</scope>
    <source>
        <strain evidence="3">PC9</strain>
    </source>
</reference>
<dbReference type="InterPro" id="IPR035899">
    <property type="entry name" value="DBL_dom_sf"/>
</dbReference>
<dbReference type="Gene3D" id="2.30.29.30">
    <property type="entry name" value="Pleckstrin-homology domain (PH domain)/Phosphotyrosine-binding domain (PTB)"/>
    <property type="match status" value="1"/>
</dbReference>
<gene>
    <name evidence="3" type="ORF">PC9H_011686</name>
</gene>
<dbReference type="SUPFAM" id="SSF48065">
    <property type="entry name" value="DBL homology domain (DH-domain)"/>
    <property type="match status" value="1"/>
</dbReference>
<dbReference type="PROSITE" id="PS50011">
    <property type="entry name" value="PROTEIN_KINASE_DOM"/>
    <property type="match status" value="1"/>
</dbReference>
<dbReference type="RefSeq" id="XP_036627024.1">
    <property type="nucleotide sequence ID" value="XM_036781169.1"/>
</dbReference>
<dbReference type="AlphaFoldDB" id="A0A8H7DN07"/>
<dbReference type="PANTHER" id="PTHR44329">
    <property type="entry name" value="SERINE/THREONINE-PROTEIN KINASE TNNI3K-RELATED"/>
    <property type="match status" value="1"/>
</dbReference>
<sequence>MDSLAIPKAPSNELKRQSFRTLSLLQSIPELASWLEDACACQQAVSKRDTSLYAYSVVWRLVSWAAPLGVLLDILGSLPSGSHHPLGAGPLALFEDFIQRVRLFELEGKLPFGEVLRLEDLLGCSCAGFSRILRTVDRVLLALQASFPGLYVLQKSQPRHRLLQELLASERVHLSIVESTIEGKPLPWNQQIEWTASFECLLVNLSRFSVYHHHVTNKVEETVSQGTGPQQWDEIFAINTPLYTKVAAAYRSCCSDYLNLYEQLEGRTAGRDANALSIILSRISSYVIVLQDILFTTNPSESSAQFDSLCSTIFQFVLLSDDLYELGTSARTSFASSKLRKRAFKWNKIDPGDLGILLLDDHLCTGSSGEQLSVFLFEKMLLCCSQISNEQESSQVALMAFDSYPIADWEIGPALRSNTLLNLIHAIPIDHILALRCFEHDSFELDWHDGQGGRTKGLIFCRLSQEQCDQWCETLRPFTTQYYRSPDLDSGRGHCIPLSSPLPVHHQSQIVVGRSARPRSWSVIGRKGPRSDTSSFQQEKTEYLLSPNLLPRLFSTSSDGLLSPRSNKSSSKSDRYVHRVLVQDIRTMTTEDKRESAGSNSPPDLTGQIEKEAAYPSAGGGFADVWKGTWNVGNGSQDKMKVAVKVLRSRIEDVDREERMKRLFHRELDLWKRLDHKNIIPLLGTASDFGYYSAMVCPWYEYGSVSKYLEKYGDILSMTDRIRLLCQVASGLSYLHSFGIVHGDLTGSNILINDEGDACLCDFGLSSIASEFQDSPTTLGVAGSVRWADARLTLAAFSDGETPTVTTCNDIYSFGSVMLEILSGRIPYHYIRADAQVVIELHKGNKPRRPSDSFVTSAQWQFIQRCWGDELEERPRIEEVCVAMKETLLASSSRLLPTGCKSNIAVRRQTRGHDFKHA</sequence>
<evidence type="ECO:0000256" key="1">
    <source>
        <dbReference type="SAM" id="MobiDB-lite"/>
    </source>
</evidence>
<organism evidence="3 4">
    <name type="scientific">Pleurotus ostreatus</name>
    <name type="common">Oyster mushroom</name>
    <name type="synonym">White-rot fungus</name>
    <dbReference type="NCBI Taxonomy" id="5322"/>
    <lineage>
        <taxon>Eukaryota</taxon>
        <taxon>Fungi</taxon>
        <taxon>Dikarya</taxon>
        <taxon>Basidiomycota</taxon>
        <taxon>Agaricomycotina</taxon>
        <taxon>Agaricomycetes</taxon>
        <taxon>Agaricomycetidae</taxon>
        <taxon>Agaricales</taxon>
        <taxon>Pleurotineae</taxon>
        <taxon>Pleurotaceae</taxon>
        <taxon>Pleurotus</taxon>
    </lineage>
</organism>
<dbReference type="InterPro" id="IPR011009">
    <property type="entry name" value="Kinase-like_dom_sf"/>
</dbReference>
<proteinExistence type="predicted"/>
<dbReference type="Pfam" id="PF07714">
    <property type="entry name" value="PK_Tyr_Ser-Thr"/>
    <property type="match status" value="1"/>
</dbReference>
<dbReference type="SUPFAM" id="SSF50729">
    <property type="entry name" value="PH domain-like"/>
    <property type="match status" value="1"/>
</dbReference>
<dbReference type="OrthoDB" id="6718656at2759"/>
<dbReference type="InterPro" id="IPR001245">
    <property type="entry name" value="Ser-Thr/Tyr_kinase_cat_dom"/>
</dbReference>
<dbReference type="GeneID" id="59381504"/>
<dbReference type="PANTHER" id="PTHR44329:SF214">
    <property type="entry name" value="PROTEIN KINASE DOMAIN-CONTAINING PROTEIN"/>
    <property type="match status" value="1"/>
</dbReference>
<feature type="domain" description="Protein kinase" evidence="2">
    <location>
        <begin position="611"/>
        <end position="889"/>
    </location>
</feature>
<dbReference type="EMBL" id="JACETU010000009">
    <property type="protein sequence ID" value="KAF7421166.1"/>
    <property type="molecule type" value="Genomic_DNA"/>
</dbReference>
<name>A0A8H7DN07_PLEOS</name>
<dbReference type="Gene3D" id="1.10.510.10">
    <property type="entry name" value="Transferase(Phosphotransferase) domain 1"/>
    <property type="match status" value="1"/>
</dbReference>
<dbReference type="GO" id="GO:0005524">
    <property type="term" value="F:ATP binding"/>
    <property type="evidence" value="ECO:0007669"/>
    <property type="project" value="InterPro"/>
</dbReference>
<accession>A0A8H7DN07</accession>
<feature type="region of interest" description="Disordered" evidence="1">
    <location>
        <begin position="587"/>
        <end position="607"/>
    </location>
</feature>